<dbReference type="Proteomes" id="UP001149090">
    <property type="component" value="Unassembled WGS sequence"/>
</dbReference>
<evidence type="ECO:0000256" key="1">
    <source>
        <dbReference type="SAM" id="MobiDB-lite"/>
    </source>
</evidence>
<feature type="compositionally biased region" description="Low complexity" evidence="1">
    <location>
        <begin position="137"/>
        <end position="151"/>
    </location>
</feature>
<feature type="region of interest" description="Disordered" evidence="1">
    <location>
        <begin position="69"/>
        <end position="151"/>
    </location>
</feature>
<reference evidence="2" key="1">
    <citation type="submission" date="2022-10" db="EMBL/GenBank/DDBJ databases">
        <title>Novel sulphate-reducing endosymbionts in the free-living metamonad Anaeramoeba.</title>
        <authorList>
            <person name="Jerlstrom-Hultqvist J."/>
            <person name="Cepicka I."/>
            <person name="Gallot-Lavallee L."/>
            <person name="Salas-Leiva D."/>
            <person name="Curtis B.A."/>
            <person name="Zahonova K."/>
            <person name="Pipaliya S."/>
            <person name="Dacks J."/>
            <person name="Roger A.J."/>
        </authorList>
    </citation>
    <scope>NUCLEOTIDE SEQUENCE</scope>
    <source>
        <strain evidence="2">BMAN</strain>
    </source>
</reference>
<dbReference type="AlphaFoldDB" id="A0A9Q0L7K2"/>
<sequence>MDNFSFSDVDSDSDDNPQKIIEELSKYQKEVNITSGILNSMKHFSSFQKENKPNFITPSFQRMIIFKSEKKKKKKQKKNENLIENEYKSETENEYKSETENEYKSETENEYKSETENEYKSEIENEYKSETENEYKSQSQSQSQTLQESTQNNKEIQQFKKLFQEVLSDNLITSRLAAQIIKKKISQTYISKVQKIQFPTFDDFFEIFSKSGMSLFSPDQPNKKLTQHLIILSVGVYEYHKINQLPEQQKIFFTNTFPNILKVVKICTSYNHFLPKKNPENIIIFFQMYLNFPKFQIQIAKIIQNILSRLGSIELQKIATTIHDVFCQEELIALLMKLRWIESKNVDKLVSKALKTIFDSFFARFTFKVESNDDTISKIMKFMEFSFNFSKMAIYEETAVIDSITSFIEIFFDLQYIKVIKNSNNNNNNNPKNIQKAKKLDELQSFLDSLQMKKRQSSFFSVFPALARMKSKQDFYQEFYNLKIGKNENEKQNDSIK</sequence>
<gene>
    <name evidence="2" type="ORF">M0811_02734</name>
</gene>
<keyword evidence="3" id="KW-1185">Reference proteome</keyword>
<evidence type="ECO:0000313" key="2">
    <source>
        <dbReference type="EMBL" id="KAJ5067546.1"/>
    </source>
</evidence>
<organism evidence="2 3">
    <name type="scientific">Anaeramoeba ignava</name>
    <name type="common">Anaerobic marine amoeba</name>
    <dbReference type="NCBI Taxonomy" id="1746090"/>
    <lineage>
        <taxon>Eukaryota</taxon>
        <taxon>Metamonada</taxon>
        <taxon>Anaeramoebidae</taxon>
        <taxon>Anaeramoeba</taxon>
    </lineage>
</organism>
<proteinExistence type="predicted"/>
<accession>A0A9Q0L7K2</accession>
<evidence type="ECO:0000313" key="3">
    <source>
        <dbReference type="Proteomes" id="UP001149090"/>
    </source>
</evidence>
<protein>
    <submittedName>
        <fullName evidence="2">Uncharacterized protein</fullName>
    </submittedName>
</protein>
<name>A0A9Q0L7K2_ANAIG</name>
<feature type="compositionally biased region" description="Basic and acidic residues" evidence="1">
    <location>
        <begin position="78"/>
        <end position="135"/>
    </location>
</feature>
<comment type="caution">
    <text evidence="2">The sequence shown here is derived from an EMBL/GenBank/DDBJ whole genome shotgun (WGS) entry which is preliminary data.</text>
</comment>
<dbReference type="EMBL" id="JAPDFW010000125">
    <property type="protein sequence ID" value="KAJ5067546.1"/>
    <property type="molecule type" value="Genomic_DNA"/>
</dbReference>